<dbReference type="EMBL" id="JAROBY010000016">
    <property type="protein sequence ID" value="MEB4794258.1"/>
    <property type="molecule type" value="Genomic_DNA"/>
</dbReference>
<sequence>MISTPDIIKQNMIHIMKQMSSSCPRMSFVKTPQVIRYESDLPHSLFNRIITYEGLKSDGAMNDIVTIADHYRSSKRPFSWLIWSHDTDASELASVLEKHGLKWSGQSPGMSLSLTDWTYKAPSIPNFEIKPIRTTAEFSWFKEIALPAFGLQGETGDVFMQVNESLALGEQAILRHYAGFLDGRPAGVVTAFQDEETIGIYNVATAGEYRRRGIGSALTVHALREGQAAGGKIAVLQSSEMGASVYRALGFSEEVRIDFYIG</sequence>
<reference evidence="2 3" key="1">
    <citation type="submission" date="2023-03" db="EMBL/GenBank/DDBJ databases">
        <title>Bacillus Genome Sequencing.</title>
        <authorList>
            <person name="Dunlap C."/>
        </authorList>
    </citation>
    <scope>NUCLEOTIDE SEQUENCE [LARGE SCALE GENOMIC DNA]</scope>
    <source>
        <strain evidence="2 3">NRS-1351</strain>
    </source>
</reference>
<gene>
    <name evidence="2" type="ORF">P5G65_10155</name>
</gene>
<evidence type="ECO:0000259" key="1">
    <source>
        <dbReference type="PROSITE" id="PS51186"/>
    </source>
</evidence>
<dbReference type="InterPro" id="IPR000182">
    <property type="entry name" value="GNAT_dom"/>
</dbReference>
<organism evidence="2 3">
    <name type="scientific">Paenibacillus chondroitinus</name>
    <dbReference type="NCBI Taxonomy" id="59842"/>
    <lineage>
        <taxon>Bacteria</taxon>
        <taxon>Bacillati</taxon>
        <taxon>Bacillota</taxon>
        <taxon>Bacilli</taxon>
        <taxon>Bacillales</taxon>
        <taxon>Paenibacillaceae</taxon>
        <taxon>Paenibacillus</taxon>
    </lineage>
</organism>
<protein>
    <submittedName>
        <fullName evidence="2">GNAT family N-acetyltransferase</fullName>
        <ecNumber evidence="2">2.3.1.-</ecNumber>
    </submittedName>
</protein>
<keyword evidence="3" id="KW-1185">Reference proteome</keyword>
<dbReference type="EC" id="2.3.1.-" evidence="2"/>
<dbReference type="GO" id="GO:0016746">
    <property type="term" value="F:acyltransferase activity"/>
    <property type="evidence" value="ECO:0007669"/>
    <property type="project" value="UniProtKB-KW"/>
</dbReference>
<name>A0ABU6D948_9BACL</name>
<keyword evidence="2" id="KW-0012">Acyltransferase</keyword>
<comment type="caution">
    <text evidence="2">The sequence shown here is derived from an EMBL/GenBank/DDBJ whole genome shotgun (WGS) entry which is preliminary data.</text>
</comment>
<evidence type="ECO:0000313" key="2">
    <source>
        <dbReference type="EMBL" id="MEB4794258.1"/>
    </source>
</evidence>
<keyword evidence="2" id="KW-0808">Transferase</keyword>
<dbReference type="SUPFAM" id="SSF55729">
    <property type="entry name" value="Acyl-CoA N-acyltransferases (Nat)"/>
    <property type="match status" value="1"/>
</dbReference>
<dbReference type="RefSeq" id="WP_127449016.1">
    <property type="nucleotide sequence ID" value="NZ_JAROBY010000016.1"/>
</dbReference>
<evidence type="ECO:0000313" key="3">
    <source>
        <dbReference type="Proteomes" id="UP001355653"/>
    </source>
</evidence>
<feature type="domain" description="N-acetyltransferase" evidence="1">
    <location>
        <begin position="127"/>
        <end position="262"/>
    </location>
</feature>
<dbReference type="Pfam" id="PF00583">
    <property type="entry name" value="Acetyltransf_1"/>
    <property type="match status" value="1"/>
</dbReference>
<dbReference type="InterPro" id="IPR016181">
    <property type="entry name" value="Acyl_CoA_acyltransferase"/>
</dbReference>
<dbReference type="Gene3D" id="3.40.630.30">
    <property type="match status" value="1"/>
</dbReference>
<accession>A0ABU6D948</accession>
<dbReference type="Proteomes" id="UP001355653">
    <property type="component" value="Unassembled WGS sequence"/>
</dbReference>
<dbReference type="CDD" id="cd04301">
    <property type="entry name" value="NAT_SF"/>
    <property type="match status" value="1"/>
</dbReference>
<proteinExistence type="predicted"/>
<dbReference type="PROSITE" id="PS51186">
    <property type="entry name" value="GNAT"/>
    <property type="match status" value="1"/>
</dbReference>